<dbReference type="InterPro" id="IPR003593">
    <property type="entry name" value="AAA+_ATPase"/>
</dbReference>
<evidence type="ECO:0000313" key="10">
    <source>
        <dbReference type="EMBL" id="GKV32705.1"/>
    </source>
</evidence>
<keyword evidence="4 7" id="KW-0067">ATP-binding</keyword>
<reference evidence="10 11" key="1">
    <citation type="journal article" date="2021" name="Commun. Biol.">
        <title>The genome of Shorea leprosula (Dipterocarpaceae) highlights the ecological relevance of drought in aseasonal tropical rainforests.</title>
        <authorList>
            <person name="Ng K.K.S."/>
            <person name="Kobayashi M.J."/>
            <person name="Fawcett J.A."/>
            <person name="Hatakeyama M."/>
            <person name="Paape T."/>
            <person name="Ng C.H."/>
            <person name="Ang C.C."/>
            <person name="Tnah L.H."/>
            <person name="Lee C.T."/>
            <person name="Nishiyama T."/>
            <person name="Sese J."/>
            <person name="O'Brien M.J."/>
            <person name="Copetti D."/>
            <person name="Mohd Noor M.I."/>
            <person name="Ong R.C."/>
            <person name="Putra M."/>
            <person name="Sireger I.Z."/>
            <person name="Indrioko S."/>
            <person name="Kosugi Y."/>
            <person name="Izuno A."/>
            <person name="Isagi Y."/>
            <person name="Lee S.L."/>
            <person name="Shimizu K.K."/>
        </authorList>
    </citation>
    <scope>NUCLEOTIDE SEQUENCE [LARGE SCALE GENOMIC DNA]</scope>
    <source>
        <strain evidence="10">214</strain>
    </source>
</reference>
<keyword evidence="7" id="KW-0547">Nucleotide-binding</keyword>
<evidence type="ECO:0000256" key="2">
    <source>
        <dbReference type="ARBA" id="ARBA00007448"/>
    </source>
</evidence>
<evidence type="ECO:0000256" key="7">
    <source>
        <dbReference type="RuleBase" id="RU003651"/>
    </source>
</evidence>
<comment type="cofactor">
    <cofactor evidence="1">
        <name>Mg(2+)</name>
        <dbReference type="ChEBI" id="CHEBI:18420"/>
    </cofactor>
</comment>
<dbReference type="InterPro" id="IPR050747">
    <property type="entry name" value="Mitochondrial_chaperone_BCS1"/>
</dbReference>
<dbReference type="GO" id="GO:0006950">
    <property type="term" value="P:response to stress"/>
    <property type="evidence" value="ECO:0007669"/>
    <property type="project" value="UniProtKB-ARBA"/>
</dbReference>
<dbReference type="GO" id="GO:0016887">
    <property type="term" value="F:ATP hydrolysis activity"/>
    <property type="evidence" value="ECO:0007669"/>
    <property type="project" value="InterPro"/>
</dbReference>
<dbReference type="PANTHER" id="PTHR23070">
    <property type="entry name" value="BCS1 AAA-TYPE ATPASE"/>
    <property type="match status" value="1"/>
</dbReference>
<feature type="domain" description="AAA+ ATPase" evidence="9">
    <location>
        <begin position="240"/>
        <end position="389"/>
    </location>
</feature>
<dbReference type="Gene3D" id="6.10.280.40">
    <property type="match status" value="1"/>
</dbReference>
<dbReference type="SUPFAM" id="SSF52540">
    <property type="entry name" value="P-loop containing nucleoside triphosphate hydrolases"/>
    <property type="match status" value="1"/>
</dbReference>
<proteinExistence type="inferred from homology"/>
<feature type="compositionally biased region" description="Acidic residues" evidence="8">
    <location>
        <begin position="317"/>
        <end position="327"/>
    </location>
</feature>
<dbReference type="Proteomes" id="UP001054252">
    <property type="component" value="Unassembled WGS sequence"/>
</dbReference>
<dbReference type="Pfam" id="PF25568">
    <property type="entry name" value="AAA_lid_At3g28540"/>
    <property type="match status" value="1"/>
</dbReference>
<dbReference type="PROSITE" id="PS00674">
    <property type="entry name" value="AAA"/>
    <property type="match status" value="1"/>
</dbReference>
<comment type="catalytic activity">
    <reaction evidence="6">
        <text>ATP + H2O = ADP + phosphate + H(+)</text>
        <dbReference type="Rhea" id="RHEA:13065"/>
        <dbReference type="ChEBI" id="CHEBI:15377"/>
        <dbReference type="ChEBI" id="CHEBI:15378"/>
        <dbReference type="ChEBI" id="CHEBI:30616"/>
        <dbReference type="ChEBI" id="CHEBI:43474"/>
        <dbReference type="ChEBI" id="CHEBI:456216"/>
    </reaction>
</comment>
<dbReference type="Gene3D" id="3.40.50.300">
    <property type="entry name" value="P-loop containing nucleotide triphosphate hydrolases"/>
    <property type="match status" value="1"/>
</dbReference>
<dbReference type="Pfam" id="PF00004">
    <property type="entry name" value="AAA"/>
    <property type="match status" value="1"/>
</dbReference>
<evidence type="ECO:0000259" key="9">
    <source>
        <dbReference type="SMART" id="SM00382"/>
    </source>
</evidence>
<keyword evidence="3" id="KW-0378">Hydrolase</keyword>
<dbReference type="InterPro" id="IPR003959">
    <property type="entry name" value="ATPase_AAA_core"/>
</dbReference>
<dbReference type="Pfam" id="PF14363">
    <property type="entry name" value="AAA_assoc"/>
    <property type="match status" value="1"/>
</dbReference>
<protein>
    <recommendedName>
        <fullName evidence="9">AAA+ ATPase domain-containing protein</fullName>
    </recommendedName>
</protein>
<sequence length="459" mass="52127">MASFLSELPSISTILSAYASLSAAIMLFRTMLSDMVPSQIREYIFSKFSQSLSYYFSPNFTFIVDQNWQAVSNYTYRAVETYLPTIIGTSADSLLIGSFSSLVPHNPDLRIPVGCKITDEFQGMKLEWSLHKETKSSSSHWDNGFWYSYRLKCKKSDQQKVMATYLPHIYSIAQTILSKRENLHIHTYNKGMGGWKSAVFKHPATFATLAMDPESKSEIIKDLETFVQRKEFFQRVGRSWKRGYLLHGPPGTGKSSLVAAIANKLRYNIYDLQLQSVRSDAELRSILTSTTNRSILLVEDIDCSTKASRDRTMIRDEQEEDGEDESDQSPSSSDPGITLSGLLNFTDGLWSSFGDERLIIFTTNHKEKLDAALLRPGRIDRDVFMGYCTFAVFKQLANTYLQIDNHHLFDTIKNLLKEVSVTPAEVAQQLMRSDELQGILESFIEFLKGKVGNKIEEEN</sequence>
<comment type="caution">
    <text evidence="10">The sequence shown here is derived from an EMBL/GenBank/DDBJ whole genome shotgun (WGS) entry which is preliminary data.</text>
</comment>
<evidence type="ECO:0000256" key="8">
    <source>
        <dbReference type="SAM" id="MobiDB-lite"/>
    </source>
</evidence>
<dbReference type="InterPro" id="IPR025753">
    <property type="entry name" value="AAA_N_dom"/>
</dbReference>
<name>A0AAV5L6D6_9ROSI</name>
<organism evidence="10 11">
    <name type="scientific">Rubroshorea leprosula</name>
    <dbReference type="NCBI Taxonomy" id="152421"/>
    <lineage>
        <taxon>Eukaryota</taxon>
        <taxon>Viridiplantae</taxon>
        <taxon>Streptophyta</taxon>
        <taxon>Embryophyta</taxon>
        <taxon>Tracheophyta</taxon>
        <taxon>Spermatophyta</taxon>
        <taxon>Magnoliopsida</taxon>
        <taxon>eudicotyledons</taxon>
        <taxon>Gunneridae</taxon>
        <taxon>Pentapetalae</taxon>
        <taxon>rosids</taxon>
        <taxon>malvids</taxon>
        <taxon>Malvales</taxon>
        <taxon>Dipterocarpaceae</taxon>
        <taxon>Rubroshorea</taxon>
    </lineage>
</organism>
<dbReference type="GO" id="GO:0005524">
    <property type="term" value="F:ATP binding"/>
    <property type="evidence" value="ECO:0007669"/>
    <property type="project" value="UniProtKB-KW"/>
</dbReference>
<evidence type="ECO:0000256" key="1">
    <source>
        <dbReference type="ARBA" id="ARBA00001946"/>
    </source>
</evidence>
<comment type="similarity">
    <text evidence="2">Belongs to the AAA ATPase family. BCS1 subfamily.</text>
</comment>
<evidence type="ECO:0000313" key="11">
    <source>
        <dbReference type="Proteomes" id="UP001054252"/>
    </source>
</evidence>
<dbReference type="EMBL" id="BPVZ01000097">
    <property type="protein sequence ID" value="GKV32705.1"/>
    <property type="molecule type" value="Genomic_DNA"/>
</dbReference>
<evidence type="ECO:0000256" key="5">
    <source>
        <dbReference type="ARBA" id="ARBA00022842"/>
    </source>
</evidence>
<dbReference type="AlphaFoldDB" id="A0AAV5L6D6"/>
<dbReference type="SMART" id="SM00382">
    <property type="entry name" value="AAA"/>
    <property type="match status" value="1"/>
</dbReference>
<dbReference type="InterPro" id="IPR058017">
    <property type="entry name" value="At3g28540-like_C"/>
</dbReference>
<dbReference type="InterPro" id="IPR027417">
    <property type="entry name" value="P-loop_NTPase"/>
</dbReference>
<evidence type="ECO:0000256" key="3">
    <source>
        <dbReference type="ARBA" id="ARBA00022801"/>
    </source>
</evidence>
<keyword evidence="11" id="KW-1185">Reference proteome</keyword>
<gene>
    <name evidence="10" type="ORF">SLEP1_g41292</name>
</gene>
<dbReference type="InterPro" id="IPR003960">
    <property type="entry name" value="ATPase_AAA_CS"/>
</dbReference>
<accession>A0AAV5L6D6</accession>
<feature type="region of interest" description="Disordered" evidence="8">
    <location>
        <begin position="308"/>
        <end position="336"/>
    </location>
</feature>
<evidence type="ECO:0000256" key="4">
    <source>
        <dbReference type="ARBA" id="ARBA00022840"/>
    </source>
</evidence>
<evidence type="ECO:0000256" key="6">
    <source>
        <dbReference type="ARBA" id="ARBA00049360"/>
    </source>
</evidence>
<keyword evidence="5" id="KW-0460">Magnesium</keyword>